<evidence type="ECO:0000313" key="3">
    <source>
        <dbReference type="Proteomes" id="UP000236726"/>
    </source>
</evidence>
<feature type="region of interest" description="Disordered" evidence="1">
    <location>
        <begin position="28"/>
        <end position="53"/>
    </location>
</feature>
<sequence>MNPMDEIFKNKKDEDLDEIEKLFKYAKLDDAPDEDRNSKSYNPFSHLDDDVED</sequence>
<evidence type="ECO:0000313" key="2">
    <source>
        <dbReference type="EMBL" id="SEF61381.1"/>
    </source>
</evidence>
<reference evidence="2 3" key="1">
    <citation type="submission" date="2016-10" db="EMBL/GenBank/DDBJ databases">
        <authorList>
            <person name="de Groot N.N."/>
        </authorList>
    </citation>
    <scope>NUCLEOTIDE SEQUENCE [LARGE SCALE GENOMIC DNA]</scope>
    <source>
        <strain evidence="2 3">D15d</strain>
    </source>
</reference>
<dbReference type="Proteomes" id="UP000236726">
    <property type="component" value="Unassembled WGS sequence"/>
</dbReference>
<gene>
    <name evidence="2" type="ORF">SAMN05216537_104140</name>
</gene>
<organism evidence="2 3">
    <name type="scientific">Lachnospira multipara</name>
    <dbReference type="NCBI Taxonomy" id="28051"/>
    <lineage>
        <taxon>Bacteria</taxon>
        <taxon>Bacillati</taxon>
        <taxon>Bacillota</taxon>
        <taxon>Clostridia</taxon>
        <taxon>Lachnospirales</taxon>
        <taxon>Lachnospiraceae</taxon>
        <taxon>Lachnospira</taxon>
    </lineage>
</organism>
<dbReference type="RefSeq" id="WP_162141489.1">
    <property type="nucleotide sequence ID" value="NZ_FNUL01000004.1"/>
</dbReference>
<name>A0A1H5TH24_9FIRM</name>
<dbReference type="EMBL" id="FNUL01000004">
    <property type="protein sequence ID" value="SEF61381.1"/>
    <property type="molecule type" value="Genomic_DNA"/>
</dbReference>
<evidence type="ECO:0000256" key="1">
    <source>
        <dbReference type="SAM" id="MobiDB-lite"/>
    </source>
</evidence>
<proteinExistence type="predicted"/>
<protein>
    <submittedName>
        <fullName evidence="2">Uncharacterized protein</fullName>
    </submittedName>
</protein>
<dbReference type="STRING" id="1410661.GCA_000702205_00598"/>
<feature type="compositionally biased region" description="Basic and acidic residues" evidence="1">
    <location>
        <begin position="28"/>
        <end position="38"/>
    </location>
</feature>
<accession>A0A1H5TH24</accession>
<keyword evidence="3" id="KW-1185">Reference proteome</keyword>
<dbReference type="AlphaFoldDB" id="A0A1H5TH24"/>